<dbReference type="Pfam" id="PF05649">
    <property type="entry name" value="Peptidase_M13_N"/>
    <property type="match status" value="1"/>
</dbReference>
<dbReference type="PROSITE" id="PS51257">
    <property type="entry name" value="PROKAR_LIPOPROTEIN"/>
    <property type="match status" value="1"/>
</dbReference>
<dbReference type="EMBL" id="JAHXZJ010001119">
    <property type="protein sequence ID" value="KAH0555145.1"/>
    <property type="molecule type" value="Genomic_DNA"/>
</dbReference>
<evidence type="ECO:0000256" key="7">
    <source>
        <dbReference type="ARBA" id="ARBA00022833"/>
    </source>
</evidence>
<keyword evidence="9" id="KW-0732">Signal</keyword>
<keyword evidence="7" id="KW-0862">Zinc</keyword>
<dbReference type="AlphaFoldDB" id="A0AAV7ISJ0"/>
<dbReference type="PANTHER" id="PTHR11733">
    <property type="entry name" value="ZINC METALLOPROTEASE FAMILY M13 NEPRILYSIN-RELATED"/>
    <property type="match status" value="1"/>
</dbReference>
<keyword evidence="6" id="KW-0378">Hydrolase</keyword>
<evidence type="ECO:0000256" key="4">
    <source>
        <dbReference type="ARBA" id="ARBA00022670"/>
    </source>
</evidence>
<dbReference type="GO" id="GO:0005886">
    <property type="term" value="C:plasma membrane"/>
    <property type="evidence" value="ECO:0007669"/>
    <property type="project" value="UniProtKB-SubCell"/>
</dbReference>
<dbReference type="GO" id="GO:0004222">
    <property type="term" value="F:metalloendopeptidase activity"/>
    <property type="evidence" value="ECO:0007669"/>
    <property type="project" value="InterPro"/>
</dbReference>
<evidence type="ECO:0000313" key="13">
    <source>
        <dbReference type="Proteomes" id="UP000826195"/>
    </source>
</evidence>
<feature type="signal peptide" evidence="9">
    <location>
        <begin position="1"/>
        <end position="26"/>
    </location>
</feature>
<comment type="caution">
    <text evidence="12">The sequence shown here is derived from an EMBL/GenBank/DDBJ whole genome shotgun (WGS) entry which is preliminary data.</text>
</comment>
<dbReference type="PANTHER" id="PTHR11733:SF167">
    <property type="entry name" value="FI17812P1-RELATED"/>
    <property type="match status" value="1"/>
</dbReference>
<dbReference type="Proteomes" id="UP000826195">
    <property type="component" value="Unassembled WGS sequence"/>
</dbReference>
<dbReference type="GO" id="GO:0016485">
    <property type="term" value="P:protein processing"/>
    <property type="evidence" value="ECO:0007669"/>
    <property type="project" value="TreeGrafter"/>
</dbReference>
<dbReference type="Gene3D" id="1.10.1380.10">
    <property type="entry name" value="Neutral endopeptidase , domain2"/>
    <property type="match status" value="1"/>
</dbReference>
<dbReference type="InterPro" id="IPR008753">
    <property type="entry name" value="Peptidase_M13_N"/>
</dbReference>
<dbReference type="InterPro" id="IPR018497">
    <property type="entry name" value="Peptidase_M13_C"/>
</dbReference>
<keyword evidence="13" id="KW-1185">Reference proteome</keyword>
<evidence type="ECO:0000313" key="12">
    <source>
        <dbReference type="EMBL" id="KAH0555145.1"/>
    </source>
</evidence>
<dbReference type="InterPro" id="IPR042089">
    <property type="entry name" value="Peptidase_M13_dom_2"/>
</dbReference>
<evidence type="ECO:0000256" key="9">
    <source>
        <dbReference type="SAM" id="SignalP"/>
    </source>
</evidence>
<keyword evidence="8" id="KW-0482">Metalloprotease</keyword>
<evidence type="ECO:0000259" key="10">
    <source>
        <dbReference type="Pfam" id="PF01431"/>
    </source>
</evidence>
<name>A0AAV7ISJ0_COTGL</name>
<gene>
    <name evidence="12" type="ORF">KQX54_015549</name>
</gene>
<comment type="subcellular location">
    <subcellularLocation>
        <location evidence="2">Cell membrane</location>
        <topology evidence="2">Single-pass type II membrane protein</topology>
    </subcellularLocation>
</comment>
<evidence type="ECO:0000256" key="2">
    <source>
        <dbReference type="ARBA" id="ARBA00004401"/>
    </source>
</evidence>
<feature type="domain" description="Peptidase M13 C-terminal" evidence="10">
    <location>
        <begin position="488"/>
        <end position="670"/>
    </location>
</feature>
<feature type="domain" description="Peptidase M13 N-terminal" evidence="11">
    <location>
        <begin position="55"/>
        <end position="404"/>
    </location>
</feature>
<sequence length="672" mass="77461">MYQTNRWVGSLLIAIGLCSITPTASTVSCTTDACSVEQLESAARIVRIRDASINPCDNFYRFVCGNAKKAKEAEAHPLTKVDYVDHLIQKGVSDFKPYRLIEDFYKTCINKNAKGQQALVLLRKIIKNLGRWPVLEGDQWKESGFNWIDFSSNAKKAGFDVNFFLDWVPKPIYVGSRRSLSYSLMMAESYFDPAMTEKTTLQRQIYGDYMLKIAGLLGAEVDDFVKDMEDAFEFEEKLANINAMESGDFPQDVTVEELQKRWPSINWKRFVDKTLIPWVDTDNPILMVWNDSALTKFAELMSKTPKRVQATYGIWKVVQYSIPFLTDEFREMQKLFHRVVGHLEVPRKEYCINMVKKYLKIALEYKYLDQHKSSQAMVRSIGESIKQELIRMMNESKTLTKEAQMDGIKTVEDIPLTIGPTAKLGNSKELRKYYADAKVVKGNFLQAVLNLNVFKMKKEFCIETELEVAKFNEDYSVDPEMPEMQNDILYIPTSMIPGQLFNQNRPMSLNFGATGSYIAFNLAEPLVHIGTNFTALMQGEEPPNLECFRQHSDLPAEEAKYYIRRTKPENLITQYLGFRSSRAAYETYEHQHGAEPLLPGVPYTGRQLFWIEFAQSICDEFSTVNYPRTIDGKFNNIEYMMMRILTFIPEIGEDFQCPVGSKLNPERKCSWW</sequence>
<organism evidence="12 13">
    <name type="scientific">Cotesia glomerata</name>
    <name type="common">Lepidopteran parasitic wasp</name>
    <name type="synonym">Apanteles glomeratus</name>
    <dbReference type="NCBI Taxonomy" id="32391"/>
    <lineage>
        <taxon>Eukaryota</taxon>
        <taxon>Metazoa</taxon>
        <taxon>Ecdysozoa</taxon>
        <taxon>Arthropoda</taxon>
        <taxon>Hexapoda</taxon>
        <taxon>Insecta</taxon>
        <taxon>Pterygota</taxon>
        <taxon>Neoptera</taxon>
        <taxon>Endopterygota</taxon>
        <taxon>Hymenoptera</taxon>
        <taxon>Apocrita</taxon>
        <taxon>Ichneumonoidea</taxon>
        <taxon>Braconidae</taxon>
        <taxon>Microgastrinae</taxon>
        <taxon>Cotesia</taxon>
    </lineage>
</organism>
<evidence type="ECO:0000256" key="8">
    <source>
        <dbReference type="ARBA" id="ARBA00023049"/>
    </source>
</evidence>
<dbReference type="Gene3D" id="3.40.390.10">
    <property type="entry name" value="Collagenase (Catalytic Domain)"/>
    <property type="match status" value="1"/>
</dbReference>
<evidence type="ECO:0000256" key="5">
    <source>
        <dbReference type="ARBA" id="ARBA00022723"/>
    </source>
</evidence>
<keyword evidence="5" id="KW-0479">Metal-binding</keyword>
<dbReference type="GO" id="GO:0046872">
    <property type="term" value="F:metal ion binding"/>
    <property type="evidence" value="ECO:0007669"/>
    <property type="project" value="UniProtKB-KW"/>
</dbReference>
<proteinExistence type="inferred from homology"/>
<dbReference type="PROSITE" id="PS51885">
    <property type="entry name" value="NEPRILYSIN"/>
    <property type="match status" value="1"/>
</dbReference>
<dbReference type="Pfam" id="PF01431">
    <property type="entry name" value="Peptidase_M13"/>
    <property type="match status" value="1"/>
</dbReference>
<evidence type="ECO:0000256" key="1">
    <source>
        <dbReference type="ARBA" id="ARBA00001947"/>
    </source>
</evidence>
<evidence type="ECO:0000256" key="3">
    <source>
        <dbReference type="ARBA" id="ARBA00007357"/>
    </source>
</evidence>
<dbReference type="SUPFAM" id="SSF55486">
    <property type="entry name" value="Metalloproteases ('zincins'), catalytic domain"/>
    <property type="match status" value="1"/>
</dbReference>
<protein>
    <submittedName>
        <fullName evidence="12">Uncharacterized protein</fullName>
    </submittedName>
</protein>
<comment type="similarity">
    <text evidence="3">Belongs to the peptidase M13 family.</text>
</comment>
<dbReference type="InterPro" id="IPR000718">
    <property type="entry name" value="Peptidase_M13"/>
</dbReference>
<feature type="chain" id="PRO_5044023555" evidence="9">
    <location>
        <begin position="27"/>
        <end position="672"/>
    </location>
</feature>
<accession>A0AAV7ISJ0</accession>
<evidence type="ECO:0000259" key="11">
    <source>
        <dbReference type="Pfam" id="PF05649"/>
    </source>
</evidence>
<reference evidence="12 13" key="1">
    <citation type="journal article" date="2021" name="J. Hered.">
        <title>A chromosome-level genome assembly of the parasitoid wasp, Cotesia glomerata (Hymenoptera: Braconidae).</title>
        <authorList>
            <person name="Pinto B.J."/>
            <person name="Weis J.J."/>
            <person name="Gamble T."/>
            <person name="Ode P.J."/>
            <person name="Paul R."/>
            <person name="Zaspel J.M."/>
        </authorList>
    </citation>
    <scope>NUCLEOTIDE SEQUENCE [LARGE SCALE GENOMIC DNA]</scope>
    <source>
        <strain evidence="12">CgM1</strain>
    </source>
</reference>
<evidence type="ECO:0000256" key="6">
    <source>
        <dbReference type="ARBA" id="ARBA00022801"/>
    </source>
</evidence>
<dbReference type="InterPro" id="IPR024079">
    <property type="entry name" value="MetalloPept_cat_dom_sf"/>
</dbReference>
<keyword evidence="4" id="KW-0645">Protease</keyword>
<comment type="cofactor">
    <cofactor evidence="1">
        <name>Zn(2+)</name>
        <dbReference type="ChEBI" id="CHEBI:29105"/>
    </cofactor>
</comment>